<evidence type="ECO:0000256" key="8">
    <source>
        <dbReference type="ARBA" id="ARBA00037539"/>
    </source>
</evidence>
<organism evidence="11 12">
    <name type="scientific">Tripterygium wilfordii</name>
    <name type="common">Thunder God vine</name>
    <dbReference type="NCBI Taxonomy" id="458696"/>
    <lineage>
        <taxon>Eukaryota</taxon>
        <taxon>Viridiplantae</taxon>
        <taxon>Streptophyta</taxon>
        <taxon>Embryophyta</taxon>
        <taxon>Tracheophyta</taxon>
        <taxon>Spermatophyta</taxon>
        <taxon>Magnoliopsida</taxon>
        <taxon>eudicotyledons</taxon>
        <taxon>Gunneridae</taxon>
        <taxon>Pentapetalae</taxon>
        <taxon>rosids</taxon>
        <taxon>fabids</taxon>
        <taxon>Celastrales</taxon>
        <taxon>Celastraceae</taxon>
        <taxon>Tripterygium</taxon>
    </lineage>
</organism>
<dbReference type="SMART" id="SM00401">
    <property type="entry name" value="ZnF_GATA"/>
    <property type="match status" value="1"/>
</dbReference>
<keyword evidence="1" id="KW-0479">Metal-binding</keyword>
<dbReference type="PANTHER" id="PTHR47172">
    <property type="entry name" value="OS01G0976800 PROTEIN"/>
    <property type="match status" value="1"/>
</dbReference>
<evidence type="ECO:0000256" key="6">
    <source>
        <dbReference type="ARBA" id="ARBA00023163"/>
    </source>
</evidence>
<accession>A0A7J7DKE7</accession>
<keyword evidence="4" id="KW-0805">Transcription regulation</keyword>
<evidence type="ECO:0000259" key="10">
    <source>
        <dbReference type="PROSITE" id="PS50114"/>
    </source>
</evidence>
<dbReference type="InterPro" id="IPR013088">
    <property type="entry name" value="Znf_NHR/GATA"/>
</dbReference>
<dbReference type="Pfam" id="PF00320">
    <property type="entry name" value="GATA"/>
    <property type="match status" value="1"/>
</dbReference>
<feature type="domain" description="GATA-type" evidence="10">
    <location>
        <begin position="19"/>
        <end position="55"/>
    </location>
</feature>
<evidence type="ECO:0000256" key="1">
    <source>
        <dbReference type="ARBA" id="ARBA00022723"/>
    </source>
</evidence>
<gene>
    <name evidence="11" type="ORF">HS088_TW06G00888</name>
</gene>
<dbReference type="PANTHER" id="PTHR47172:SF9">
    <property type="entry name" value="GATA TRANSCRIPTION FACTOR 23"/>
    <property type="match status" value="1"/>
</dbReference>
<dbReference type="InParanoid" id="A0A7J7DKE7"/>
<dbReference type="AlphaFoldDB" id="A0A7J7DKE7"/>
<comment type="function">
    <text evidence="8">Transcriptional regulator that specifically binds 5'-GATA-3' or 5'-GAT-3' motifs within gene promoters.</text>
</comment>
<dbReference type="InterPro" id="IPR000679">
    <property type="entry name" value="Znf_GATA"/>
</dbReference>
<dbReference type="Gene3D" id="3.30.50.10">
    <property type="entry name" value="Erythroid Transcription Factor GATA-1, subunit A"/>
    <property type="match status" value="1"/>
</dbReference>
<evidence type="ECO:0000256" key="5">
    <source>
        <dbReference type="ARBA" id="ARBA00023125"/>
    </source>
</evidence>
<proteinExistence type="inferred from homology"/>
<evidence type="ECO:0000256" key="3">
    <source>
        <dbReference type="ARBA" id="ARBA00022833"/>
    </source>
</evidence>
<keyword evidence="12" id="KW-1185">Reference proteome</keyword>
<dbReference type="GO" id="GO:0006355">
    <property type="term" value="P:regulation of DNA-templated transcription"/>
    <property type="evidence" value="ECO:0007669"/>
    <property type="project" value="InterPro"/>
</dbReference>
<dbReference type="GO" id="GO:0043565">
    <property type="term" value="F:sequence-specific DNA binding"/>
    <property type="evidence" value="ECO:0007669"/>
    <property type="project" value="InterPro"/>
</dbReference>
<evidence type="ECO:0000256" key="2">
    <source>
        <dbReference type="ARBA" id="ARBA00022771"/>
    </source>
</evidence>
<comment type="similarity">
    <text evidence="7">Belongs to the type IV zinc-finger family. Class B subfamily.</text>
</comment>
<reference evidence="11 12" key="1">
    <citation type="journal article" date="2020" name="Nat. Commun.">
        <title>Genome of Tripterygium wilfordii and identification of cytochrome P450 involved in triptolide biosynthesis.</title>
        <authorList>
            <person name="Tu L."/>
            <person name="Su P."/>
            <person name="Zhang Z."/>
            <person name="Gao L."/>
            <person name="Wang J."/>
            <person name="Hu T."/>
            <person name="Zhou J."/>
            <person name="Zhang Y."/>
            <person name="Zhao Y."/>
            <person name="Liu Y."/>
            <person name="Song Y."/>
            <person name="Tong Y."/>
            <person name="Lu Y."/>
            <person name="Yang J."/>
            <person name="Xu C."/>
            <person name="Jia M."/>
            <person name="Peters R.J."/>
            <person name="Huang L."/>
            <person name="Gao W."/>
        </authorList>
    </citation>
    <scope>NUCLEOTIDE SEQUENCE [LARGE SCALE GENOMIC DNA]</scope>
    <source>
        <strain evidence="12">cv. XIE 37</strain>
        <tissue evidence="11">Leaf</tissue>
    </source>
</reference>
<dbReference type="GO" id="GO:0008270">
    <property type="term" value="F:zinc ion binding"/>
    <property type="evidence" value="ECO:0007669"/>
    <property type="project" value="UniProtKB-KW"/>
</dbReference>
<sequence>MDHLKEKKASVGEENVSETKSQKFCTDCKTTKTPLWRGGPSGPKSLCNACGIRHRKQRRALMGLNRGERKKKRLRTQTFTVAAAGKHNGDGWNVPWKMKLMALGKEVLLQSRVVKKQRCQRRRKLGEEEKQAAFSLMALYCGSVFD</sequence>
<dbReference type="PROSITE" id="PS50114">
    <property type="entry name" value="GATA_ZN_FINGER_2"/>
    <property type="match status" value="1"/>
</dbReference>
<dbReference type="EMBL" id="JAAARO010000006">
    <property type="protein sequence ID" value="KAF5746714.1"/>
    <property type="molecule type" value="Genomic_DNA"/>
</dbReference>
<dbReference type="CDD" id="cd00202">
    <property type="entry name" value="ZnF_GATA"/>
    <property type="match status" value="1"/>
</dbReference>
<dbReference type="PROSITE" id="PS00344">
    <property type="entry name" value="GATA_ZN_FINGER_1"/>
    <property type="match status" value="1"/>
</dbReference>
<evidence type="ECO:0000256" key="4">
    <source>
        <dbReference type="ARBA" id="ARBA00023015"/>
    </source>
</evidence>
<evidence type="ECO:0000256" key="7">
    <source>
        <dbReference type="ARBA" id="ARBA00024019"/>
    </source>
</evidence>
<keyword evidence="6" id="KW-0804">Transcription</keyword>
<evidence type="ECO:0000313" key="11">
    <source>
        <dbReference type="EMBL" id="KAF5746714.1"/>
    </source>
</evidence>
<dbReference type="SUPFAM" id="SSF57716">
    <property type="entry name" value="Glucocorticoid receptor-like (DNA-binding domain)"/>
    <property type="match status" value="1"/>
</dbReference>
<dbReference type="OrthoDB" id="2162994at2759"/>
<keyword evidence="2 9" id="KW-0863">Zinc-finger</keyword>
<keyword evidence="3" id="KW-0862">Zinc</keyword>
<dbReference type="Proteomes" id="UP000593562">
    <property type="component" value="Unassembled WGS sequence"/>
</dbReference>
<evidence type="ECO:0000256" key="9">
    <source>
        <dbReference type="PROSITE-ProRule" id="PRU00094"/>
    </source>
</evidence>
<protein>
    <submittedName>
        <fullName evidence="11">Putative GATA transcription factor 15</fullName>
    </submittedName>
</protein>
<name>A0A7J7DKE7_TRIWF</name>
<comment type="caution">
    <text evidence="11">The sequence shown here is derived from an EMBL/GenBank/DDBJ whole genome shotgun (WGS) entry which is preliminary data.</text>
</comment>
<evidence type="ECO:0000313" key="12">
    <source>
        <dbReference type="Proteomes" id="UP000593562"/>
    </source>
</evidence>
<keyword evidence="5" id="KW-0238">DNA-binding</keyword>